<accession>A0A0J9WNU1</accession>
<dbReference type="Proteomes" id="UP000009097">
    <property type="component" value="Unassembled WGS sequence"/>
</dbReference>
<evidence type="ECO:0000313" key="2">
    <source>
        <dbReference type="Proteomes" id="UP000009097"/>
    </source>
</evidence>
<dbReference type="RefSeq" id="XP_018245917.1">
    <property type="nucleotide sequence ID" value="XM_018400208.1"/>
</dbReference>
<protein>
    <submittedName>
        <fullName evidence="1">Uncharacterized protein</fullName>
    </submittedName>
</protein>
<gene>
    <name evidence="1" type="ORF">FOXG_19946</name>
</gene>
<dbReference type="GeneID" id="28960652"/>
<proteinExistence type="predicted"/>
<dbReference type="EMBL" id="DS231706">
    <property type="protein sequence ID" value="KNB07872.1"/>
    <property type="molecule type" value="Genomic_DNA"/>
</dbReference>
<name>A0A0J9WNU1_FUSO4</name>
<evidence type="ECO:0000313" key="1">
    <source>
        <dbReference type="EMBL" id="KNB07872.1"/>
    </source>
</evidence>
<organism evidence="1 2">
    <name type="scientific">Fusarium oxysporum f. sp. lycopersici (strain 4287 / CBS 123668 / FGSC 9935 / NRRL 34936)</name>
    <name type="common">Fusarium vascular wilt of tomato</name>
    <dbReference type="NCBI Taxonomy" id="426428"/>
    <lineage>
        <taxon>Eukaryota</taxon>
        <taxon>Fungi</taxon>
        <taxon>Dikarya</taxon>
        <taxon>Ascomycota</taxon>
        <taxon>Pezizomycotina</taxon>
        <taxon>Sordariomycetes</taxon>
        <taxon>Hypocreomycetidae</taxon>
        <taxon>Hypocreales</taxon>
        <taxon>Nectriaceae</taxon>
        <taxon>Fusarium</taxon>
        <taxon>Fusarium oxysporum species complex</taxon>
    </lineage>
</organism>
<dbReference type="AlphaFoldDB" id="A0A0J9WNU1"/>
<dbReference type="KEGG" id="fox:FOXG_19946"/>
<reference evidence="1" key="1">
    <citation type="submission" date="2007-04" db="EMBL/GenBank/DDBJ databases">
        <authorList>
            <consortium name="The Broad Institute Genome Sequencing Platform"/>
            <person name="Birren B."/>
            <person name="Lander E."/>
            <person name="Galagan J."/>
            <person name="Nusbaum C."/>
            <person name="Devon K."/>
            <person name="Ma L.-J."/>
            <person name="Jaffe D."/>
            <person name="Butler J."/>
            <person name="Alvarez P."/>
            <person name="Gnerre S."/>
            <person name="Grabherr M."/>
            <person name="Kleber M."/>
            <person name="Mauceli E."/>
            <person name="Brockman W."/>
            <person name="MacCallum I.A."/>
            <person name="Young S."/>
            <person name="LaButti K."/>
            <person name="DeCaprio D."/>
            <person name="Crawford M."/>
            <person name="Koehrsen M."/>
            <person name="Engels R."/>
            <person name="Montgomery P."/>
            <person name="Pearson M."/>
            <person name="Howarth C."/>
            <person name="Larson L."/>
            <person name="White J."/>
            <person name="O'Leary S."/>
            <person name="Kodira C."/>
            <person name="Zeng Q."/>
            <person name="Yandava C."/>
            <person name="Alvarado L."/>
            <person name="Kistler C."/>
            <person name="Shim W.-B."/>
            <person name="Kang S."/>
            <person name="Woloshuk C."/>
        </authorList>
    </citation>
    <scope>NUCLEOTIDE SEQUENCE</scope>
    <source>
        <strain evidence="1">4287</strain>
    </source>
</reference>
<reference evidence="1" key="2">
    <citation type="journal article" date="2010" name="Nature">
        <title>Comparative genomics reveals mobile pathogenicity chromosomes in Fusarium.</title>
        <authorList>
            <person name="Ma L.J."/>
            <person name="van der Does H.C."/>
            <person name="Borkovich K.A."/>
            <person name="Coleman J.J."/>
            <person name="Daboussi M.J."/>
            <person name="Di Pietro A."/>
            <person name="Dufresne M."/>
            <person name="Freitag M."/>
            <person name="Grabherr M."/>
            <person name="Henrissat B."/>
            <person name="Houterman P.M."/>
            <person name="Kang S."/>
            <person name="Shim W.B."/>
            <person name="Woloshuk C."/>
            <person name="Xie X."/>
            <person name="Xu J.R."/>
            <person name="Antoniw J."/>
            <person name="Baker S.E."/>
            <person name="Bluhm B.H."/>
            <person name="Breakspear A."/>
            <person name="Brown D.W."/>
            <person name="Butchko R.A."/>
            <person name="Chapman S."/>
            <person name="Coulson R."/>
            <person name="Coutinho P.M."/>
            <person name="Danchin E.G."/>
            <person name="Diener A."/>
            <person name="Gale L.R."/>
            <person name="Gardiner D.M."/>
            <person name="Goff S."/>
            <person name="Hammond-Kosack K.E."/>
            <person name="Hilburn K."/>
            <person name="Hua-Van A."/>
            <person name="Jonkers W."/>
            <person name="Kazan K."/>
            <person name="Kodira C.D."/>
            <person name="Koehrsen M."/>
            <person name="Kumar L."/>
            <person name="Lee Y.H."/>
            <person name="Li L."/>
            <person name="Manners J.M."/>
            <person name="Miranda-Saavedra D."/>
            <person name="Mukherjee M."/>
            <person name="Park G."/>
            <person name="Park J."/>
            <person name="Park S.Y."/>
            <person name="Proctor R.H."/>
            <person name="Regev A."/>
            <person name="Ruiz-Roldan M.C."/>
            <person name="Sain D."/>
            <person name="Sakthikumar S."/>
            <person name="Sykes S."/>
            <person name="Schwartz D.C."/>
            <person name="Turgeon B.G."/>
            <person name="Wapinski I."/>
            <person name="Yoder O."/>
            <person name="Young S."/>
            <person name="Zeng Q."/>
            <person name="Zhou S."/>
            <person name="Galagan J."/>
            <person name="Cuomo C.A."/>
            <person name="Kistler H.C."/>
            <person name="Rep M."/>
        </authorList>
    </citation>
    <scope>NUCLEOTIDE SEQUENCE [LARGE SCALE GENOMIC DNA]</scope>
    <source>
        <strain evidence="1">4287</strain>
    </source>
</reference>
<dbReference type="VEuPathDB" id="FungiDB:FOXG_19946"/>
<sequence>MRDKAGHKGRIRPNLRKIHIFSIGYAGIEPEIDCPYR</sequence>